<organism evidence="2 3">
    <name type="scientific">Coniella lustricola</name>
    <dbReference type="NCBI Taxonomy" id="2025994"/>
    <lineage>
        <taxon>Eukaryota</taxon>
        <taxon>Fungi</taxon>
        <taxon>Dikarya</taxon>
        <taxon>Ascomycota</taxon>
        <taxon>Pezizomycotina</taxon>
        <taxon>Sordariomycetes</taxon>
        <taxon>Sordariomycetidae</taxon>
        <taxon>Diaporthales</taxon>
        <taxon>Schizoparmaceae</taxon>
        <taxon>Coniella</taxon>
    </lineage>
</organism>
<reference evidence="2 3" key="1">
    <citation type="journal article" date="2018" name="Mycol. Prog.">
        <title>Coniella lustricola, a new species from submerged detritus.</title>
        <authorList>
            <person name="Raudabaugh D.B."/>
            <person name="Iturriaga T."/>
            <person name="Carver A."/>
            <person name="Mondo S."/>
            <person name="Pangilinan J."/>
            <person name="Lipzen A."/>
            <person name="He G."/>
            <person name="Amirebrahimi M."/>
            <person name="Grigoriev I.V."/>
            <person name="Miller A.N."/>
        </authorList>
    </citation>
    <scope>NUCLEOTIDE SEQUENCE [LARGE SCALE GENOMIC DNA]</scope>
    <source>
        <strain evidence="2 3">B22-T-1</strain>
    </source>
</reference>
<evidence type="ECO:0000313" key="2">
    <source>
        <dbReference type="EMBL" id="PSR75430.1"/>
    </source>
</evidence>
<name>A0A2T2ZSS9_9PEZI</name>
<evidence type="ECO:0000256" key="1">
    <source>
        <dbReference type="SAM" id="Phobius"/>
    </source>
</evidence>
<keyword evidence="3" id="KW-1185">Reference proteome</keyword>
<sequence>MLVCRSVCRSVYSRRIDMMGSPPPGGTPLPRLEPQPCALLVPSPKSQPWLLTARARAPGHPRHASETEGPAHSVAWIDALSCSTTSCAVFATEWATASHALARGTLEQRPRRPWPGQPVRAPFASPTAARRFTRDDQALAGLSWGPTWGLVFSLVTSWVLFLLPVLRRQRRRRWRRGRGNRRDEPGSAFSCVVRCCAVLEFVICPISLTR</sequence>
<accession>A0A2T2ZSS9</accession>
<dbReference type="EMBL" id="KZ678768">
    <property type="protein sequence ID" value="PSR75430.1"/>
    <property type="molecule type" value="Genomic_DNA"/>
</dbReference>
<keyword evidence="1" id="KW-0472">Membrane</keyword>
<gene>
    <name evidence="2" type="ORF">BD289DRAFT_191198</name>
</gene>
<dbReference type="Proteomes" id="UP000241462">
    <property type="component" value="Unassembled WGS sequence"/>
</dbReference>
<evidence type="ECO:0000313" key="3">
    <source>
        <dbReference type="Proteomes" id="UP000241462"/>
    </source>
</evidence>
<keyword evidence="1" id="KW-1133">Transmembrane helix</keyword>
<proteinExistence type="predicted"/>
<feature type="transmembrane region" description="Helical" evidence="1">
    <location>
        <begin position="147"/>
        <end position="166"/>
    </location>
</feature>
<keyword evidence="1" id="KW-0812">Transmembrane</keyword>
<dbReference type="AlphaFoldDB" id="A0A2T2ZSS9"/>
<dbReference type="InParanoid" id="A0A2T2ZSS9"/>
<protein>
    <submittedName>
        <fullName evidence="2">Uncharacterized protein</fullName>
    </submittedName>
</protein>